<gene>
    <name evidence="3" type="ORF">EI16_09695</name>
</gene>
<feature type="transmembrane region" description="Helical" evidence="2">
    <location>
        <begin position="66"/>
        <end position="84"/>
    </location>
</feature>
<evidence type="ECO:0000313" key="3">
    <source>
        <dbReference type="EMBL" id="KDN96523.1"/>
    </source>
</evidence>
<reference evidence="3 4" key="1">
    <citation type="submission" date="2014-04" db="EMBL/GenBank/DDBJ databases">
        <title>Draft genome sequence of Hydrogenovibrio marinus MH-110, a model organism for aerobic H2 metabolism.</title>
        <authorList>
            <person name="Cha H.J."/>
            <person name="Jo B.H."/>
            <person name="Hwang B.H."/>
        </authorList>
    </citation>
    <scope>NUCLEOTIDE SEQUENCE [LARGE SCALE GENOMIC DNA]</scope>
    <source>
        <strain evidence="3 4">MH-110</strain>
    </source>
</reference>
<feature type="transmembrane region" description="Helical" evidence="2">
    <location>
        <begin position="35"/>
        <end position="54"/>
    </location>
</feature>
<dbReference type="RefSeq" id="WP_029912851.1">
    <property type="nucleotide sequence ID" value="NZ_AP020335.1"/>
</dbReference>
<protein>
    <submittedName>
        <fullName evidence="3">Uncharacterized protein</fullName>
    </submittedName>
</protein>
<organism evidence="3 4">
    <name type="scientific">Hydrogenovibrio marinus</name>
    <dbReference type="NCBI Taxonomy" id="28885"/>
    <lineage>
        <taxon>Bacteria</taxon>
        <taxon>Pseudomonadati</taxon>
        <taxon>Pseudomonadota</taxon>
        <taxon>Gammaproteobacteria</taxon>
        <taxon>Thiotrichales</taxon>
        <taxon>Piscirickettsiaceae</taxon>
        <taxon>Hydrogenovibrio</taxon>
    </lineage>
</organism>
<dbReference type="EMBL" id="JMIU01000001">
    <property type="protein sequence ID" value="KDN96523.1"/>
    <property type="molecule type" value="Genomic_DNA"/>
</dbReference>
<dbReference type="AlphaFoldDB" id="A0A066ZRT3"/>
<dbReference type="Proteomes" id="UP000027341">
    <property type="component" value="Unassembled WGS sequence"/>
</dbReference>
<comment type="caution">
    <text evidence="3">The sequence shown here is derived from an EMBL/GenBank/DDBJ whole genome shotgun (WGS) entry which is preliminary data.</text>
</comment>
<sequence length="131" mass="15281">MENLKPKDWEQSQSNNQFVDVEDVYEEEDHSALNAAGFMTGFIVYFIVYAFASGGFDMEYFFLEHIYAWIAISVIFLFLIGIFFKGAKAELTEKEIHYLELKRQEDFSKSYNPLDPDPNVSLGTYSWNDDK</sequence>
<feature type="region of interest" description="Disordered" evidence="1">
    <location>
        <begin position="108"/>
        <end position="131"/>
    </location>
</feature>
<keyword evidence="4" id="KW-1185">Reference proteome</keyword>
<keyword evidence="2" id="KW-0812">Transmembrane</keyword>
<evidence type="ECO:0000256" key="1">
    <source>
        <dbReference type="SAM" id="MobiDB-lite"/>
    </source>
</evidence>
<evidence type="ECO:0000256" key="2">
    <source>
        <dbReference type="SAM" id="Phobius"/>
    </source>
</evidence>
<evidence type="ECO:0000313" key="4">
    <source>
        <dbReference type="Proteomes" id="UP000027341"/>
    </source>
</evidence>
<name>A0A066ZRT3_HYDMR</name>
<keyword evidence="2" id="KW-1133">Transmembrane helix</keyword>
<feature type="compositionally biased region" description="Polar residues" evidence="1">
    <location>
        <begin position="121"/>
        <end position="131"/>
    </location>
</feature>
<accession>A0A066ZRT3</accession>
<proteinExistence type="predicted"/>
<keyword evidence="2" id="KW-0472">Membrane</keyword>
<dbReference type="STRING" id="28885.EI16_09695"/>